<organism evidence="4 5">
    <name type="scientific">Belliella filtrata</name>
    <dbReference type="NCBI Taxonomy" id="2923435"/>
    <lineage>
        <taxon>Bacteria</taxon>
        <taxon>Pseudomonadati</taxon>
        <taxon>Bacteroidota</taxon>
        <taxon>Cytophagia</taxon>
        <taxon>Cytophagales</taxon>
        <taxon>Cyclobacteriaceae</taxon>
        <taxon>Belliella</taxon>
    </lineage>
</organism>
<dbReference type="Pfam" id="PF10627">
    <property type="entry name" value="CsgE"/>
    <property type="match status" value="1"/>
</dbReference>
<dbReference type="Proteomes" id="UP001165489">
    <property type="component" value="Unassembled WGS sequence"/>
</dbReference>
<dbReference type="EMBL" id="JAKZGP010000035">
    <property type="protein sequence ID" value="MCH7410361.1"/>
    <property type="molecule type" value="Genomic_DNA"/>
</dbReference>
<gene>
    <name evidence="4" type="ORF">MM239_13215</name>
</gene>
<dbReference type="InterPro" id="IPR018900">
    <property type="entry name" value="Curli_CsgE"/>
</dbReference>
<comment type="caution">
    <text evidence="4">The sequence shown here is derived from an EMBL/GenBank/DDBJ whole genome shotgun (WGS) entry which is preliminary data.</text>
</comment>
<evidence type="ECO:0000313" key="4">
    <source>
        <dbReference type="EMBL" id="MCH7410361.1"/>
    </source>
</evidence>
<evidence type="ECO:0000256" key="1">
    <source>
        <dbReference type="ARBA" id="ARBA00003989"/>
    </source>
</evidence>
<evidence type="ECO:0000256" key="3">
    <source>
        <dbReference type="ARBA" id="ARBA00022729"/>
    </source>
</evidence>
<keyword evidence="5" id="KW-1185">Reference proteome</keyword>
<accession>A0ABS9V1V5</accession>
<reference evidence="4" key="1">
    <citation type="submission" date="2022-03" db="EMBL/GenBank/DDBJ databases">
        <title>De novo assembled genomes of Belliella spp. (Cyclobacteriaceae) strains.</title>
        <authorList>
            <person name="Szabo A."/>
            <person name="Korponai K."/>
            <person name="Felfoldi T."/>
        </authorList>
    </citation>
    <scope>NUCLEOTIDE SEQUENCE</scope>
    <source>
        <strain evidence="4">DSM 111904</strain>
    </source>
</reference>
<comment type="function">
    <text evidence="1">May be involved in the biogenesis of curli organelles.</text>
</comment>
<dbReference type="RefSeq" id="WP_241348729.1">
    <property type="nucleotide sequence ID" value="NZ_JAKZGP010000035.1"/>
</dbReference>
<proteinExistence type="predicted"/>
<evidence type="ECO:0000256" key="2">
    <source>
        <dbReference type="ARBA" id="ARBA00014024"/>
    </source>
</evidence>
<keyword evidence="3" id="KW-0732">Signal</keyword>
<protein>
    <recommendedName>
        <fullName evidence="2">Curli production assembly/transport component CsgE</fullName>
    </recommendedName>
</protein>
<name>A0ABS9V1V5_9BACT</name>
<evidence type="ECO:0000313" key="5">
    <source>
        <dbReference type="Proteomes" id="UP001165489"/>
    </source>
</evidence>
<sequence>MKAFIIILMFIIPIAKLQAQVEEIVNIETSKIDSLSKSNVIDTTKVLQEAPDELKNLFESIVKEETQKLKSGLNLELDGLIIDETKTKSGKEFYDFFFREWEAPEGAKNYTIFIEEKPFRLNTTMVEILINETLIFQSLLQPRGDVIESLAIDATATTKMYLANYEELLKQLGGSDMKGTGIY</sequence>